<organism evidence="7">
    <name type="scientific">Caldiarchaeum subterraneum</name>
    <dbReference type="NCBI Taxonomy" id="311458"/>
    <lineage>
        <taxon>Archaea</taxon>
        <taxon>Nitrososphaerota</taxon>
        <taxon>Candidatus Caldarchaeales</taxon>
        <taxon>Candidatus Caldarchaeaceae</taxon>
        <taxon>Candidatus Caldarchaeum</taxon>
    </lineage>
</organism>
<protein>
    <submittedName>
        <fullName evidence="7">FAD-binding protein</fullName>
    </submittedName>
</protein>
<keyword evidence="4" id="KW-0274">FAD</keyword>
<dbReference type="Gene3D" id="3.30.465.10">
    <property type="match status" value="1"/>
</dbReference>
<dbReference type="PANTHER" id="PTHR42934">
    <property type="entry name" value="GLYCOLATE OXIDASE SUBUNIT GLCD"/>
    <property type="match status" value="1"/>
</dbReference>
<keyword evidence="5" id="KW-0560">Oxidoreductase</keyword>
<comment type="similarity">
    <text evidence="2">Belongs to the FAD-binding oxidoreductase/transferase type 4 family.</text>
</comment>
<gene>
    <name evidence="7" type="ORF">ENM31_01120</name>
</gene>
<feature type="domain" description="FAD-binding PCMH-type" evidence="6">
    <location>
        <begin position="36"/>
        <end position="213"/>
    </location>
</feature>
<dbReference type="GO" id="GO:0071949">
    <property type="term" value="F:FAD binding"/>
    <property type="evidence" value="ECO:0007669"/>
    <property type="project" value="InterPro"/>
</dbReference>
<dbReference type="InterPro" id="IPR016164">
    <property type="entry name" value="FAD-linked_Oxase-like_C"/>
</dbReference>
<dbReference type="InterPro" id="IPR006094">
    <property type="entry name" value="Oxid_FAD_bind_N"/>
</dbReference>
<dbReference type="InterPro" id="IPR016171">
    <property type="entry name" value="Vanillyl_alc_oxidase_C-sub2"/>
</dbReference>
<comment type="caution">
    <text evidence="7">The sequence shown here is derived from an EMBL/GenBank/DDBJ whole genome shotgun (WGS) entry which is preliminary data.</text>
</comment>
<dbReference type="AlphaFoldDB" id="A0A7J3VS23"/>
<dbReference type="SUPFAM" id="SSF56176">
    <property type="entry name" value="FAD-binding/transporter-associated domain-like"/>
    <property type="match status" value="1"/>
</dbReference>
<dbReference type="InterPro" id="IPR016169">
    <property type="entry name" value="FAD-bd_PCMH_sub2"/>
</dbReference>
<dbReference type="Gene3D" id="1.10.45.10">
    <property type="entry name" value="Vanillyl-alcohol Oxidase, Chain A, domain 4"/>
    <property type="match status" value="1"/>
</dbReference>
<dbReference type="InterPro" id="IPR036318">
    <property type="entry name" value="FAD-bd_PCMH-like_sf"/>
</dbReference>
<evidence type="ECO:0000256" key="5">
    <source>
        <dbReference type="ARBA" id="ARBA00023002"/>
    </source>
</evidence>
<dbReference type="SUPFAM" id="SSF55103">
    <property type="entry name" value="FAD-linked oxidases, C-terminal domain"/>
    <property type="match status" value="1"/>
</dbReference>
<dbReference type="FunFam" id="3.30.70.2740:FF:000001">
    <property type="entry name" value="D-lactate dehydrogenase mitochondrial"/>
    <property type="match status" value="1"/>
</dbReference>
<evidence type="ECO:0000256" key="1">
    <source>
        <dbReference type="ARBA" id="ARBA00001974"/>
    </source>
</evidence>
<dbReference type="FunFam" id="1.10.45.10:FF:000001">
    <property type="entry name" value="D-lactate dehydrogenase mitochondrial"/>
    <property type="match status" value="1"/>
</dbReference>
<proteinExistence type="inferred from homology"/>
<reference evidence="7" key="1">
    <citation type="journal article" date="2020" name="mSystems">
        <title>Genome- and Community-Level Interaction Insights into Carbon Utilization and Element Cycling Functions of Hydrothermarchaeota in Hydrothermal Sediment.</title>
        <authorList>
            <person name="Zhou Z."/>
            <person name="Liu Y."/>
            <person name="Xu W."/>
            <person name="Pan J."/>
            <person name="Luo Z.H."/>
            <person name="Li M."/>
        </authorList>
    </citation>
    <scope>NUCLEOTIDE SEQUENCE [LARGE SCALE GENOMIC DNA]</scope>
    <source>
        <strain evidence="7">SpSt-1074</strain>
    </source>
</reference>
<dbReference type="PROSITE" id="PS51387">
    <property type="entry name" value="FAD_PCMH"/>
    <property type="match status" value="1"/>
</dbReference>
<dbReference type="InterPro" id="IPR004113">
    <property type="entry name" value="FAD-bd_oxidored_4_C"/>
</dbReference>
<dbReference type="Pfam" id="PF02913">
    <property type="entry name" value="FAD-oxidase_C"/>
    <property type="match status" value="1"/>
</dbReference>
<keyword evidence="3" id="KW-0285">Flavoprotein</keyword>
<sequence>MLDEVDLEQLKSSLCCGKLMKDPDTLEKYSRDMGGFYRMPSAVAVAECVEDVSRVMRFCNERRIPVTAWGAGSSLTGAVVSDSLILDLSRLDKILKIDATNYYVHVEAGVVLENLNKELEKHGFFFPPDPASSFICTVGGAVAEGSGGLRCVKYGTVKDWVLALKVVLADGSVVVVGEPLAKNRAGYNLVQLFVGSEGTLGVIVEAWLKIAPLPDVALRRVYAVFDSWVDAGNTILEVRRSRIVPRMLEFFDNVGIEAANKLHGVLLPYGEAMLLIDVEEYRGNELPTLINILKKNKAREIRVAESEEEADKLLQIRATMYLAINALSKARIIEDVCVPIDRIIDYLAKVKELSQKYGLTIAMNGHAGDGNIHPSILYDPDNPEEVVKANEVVDELIRYSTDIGGTITGEHGVGLQKMRHLSYQLSLHNGPQVLGLMKGLKKLFDPNNILNPGKYLD</sequence>
<evidence type="ECO:0000256" key="4">
    <source>
        <dbReference type="ARBA" id="ARBA00022827"/>
    </source>
</evidence>
<dbReference type="GO" id="GO:0016491">
    <property type="term" value="F:oxidoreductase activity"/>
    <property type="evidence" value="ECO:0007669"/>
    <property type="project" value="UniProtKB-KW"/>
</dbReference>
<dbReference type="PANTHER" id="PTHR42934:SF2">
    <property type="entry name" value="GLYCOLATE OXIDASE SUBUNIT GLCD"/>
    <property type="match status" value="1"/>
</dbReference>
<accession>A0A7J3VS23</accession>
<dbReference type="InterPro" id="IPR016166">
    <property type="entry name" value="FAD-bd_PCMH"/>
</dbReference>
<evidence type="ECO:0000256" key="2">
    <source>
        <dbReference type="ARBA" id="ARBA00008000"/>
    </source>
</evidence>
<evidence type="ECO:0000313" key="7">
    <source>
        <dbReference type="EMBL" id="HHM43885.1"/>
    </source>
</evidence>
<dbReference type="Pfam" id="PF01565">
    <property type="entry name" value="FAD_binding_4"/>
    <property type="match status" value="1"/>
</dbReference>
<evidence type="ECO:0000259" key="6">
    <source>
        <dbReference type="PROSITE" id="PS51387"/>
    </source>
</evidence>
<dbReference type="Gene3D" id="3.30.70.2740">
    <property type="match status" value="1"/>
</dbReference>
<evidence type="ECO:0000256" key="3">
    <source>
        <dbReference type="ARBA" id="ARBA00022630"/>
    </source>
</evidence>
<dbReference type="EMBL" id="DRXH01000042">
    <property type="protein sequence ID" value="HHM43885.1"/>
    <property type="molecule type" value="Genomic_DNA"/>
</dbReference>
<dbReference type="InterPro" id="IPR051914">
    <property type="entry name" value="FAD-linked_OxidoTrans_Type4"/>
</dbReference>
<comment type="cofactor">
    <cofactor evidence="1">
        <name>FAD</name>
        <dbReference type="ChEBI" id="CHEBI:57692"/>
    </cofactor>
</comment>
<name>A0A7J3VS23_CALS0</name>